<dbReference type="FunCoup" id="Q4UDT3">
    <property type="interactions" value="6"/>
</dbReference>
<dbReference type="EMBL" id="CR940348">
    <property type="protein sequence ID" value="CAI74756.1"/>
    <property type="molecule type" value="Genomic_DNA"/>
</dbReference>
<comment type="similarity">
    <text evidence="2">Belongs to the syntaxin family.</text>
</comment>
<dbReference type="GO" id="GO:0006887">
    <property type="term" value="P:exocytosis"/>
    <property type="evidence" value="ECO:0007669"/>
    <property type="project" value="TreeGrafter"/>
</dbReference>
<comment type="subcellular location">
    <subcellularLocation>
        <location evidence="1">Membrane</location>
        <topology evidence="1">Single-pass type IV membrane protein</topology>
    </subcellularLocation>
</comment>
<dbReference type="InParanoid" id="Q4UDT3"/>
<dbReference type="InterPro" id="IPR006011">
    <property type="entry name" value="Syntaxin_N"/>
</dbReference>
<keyword evidence="11" id="KW-1185">Reference proteome</keyword>
<dbReference type="GeneID" id="3862029"/>
<proteinExistence type="inferred from homology"/>
<dbReference type="PROSITE" id="PS50192">
    <property type="entry name" value="T_SNARE"/>
    <property type="match status" value="1"/>
</dbReference>
<sequence>MFNRTYQLEQLATGQDCIFRYDPESFILPTDNNLMHNNEAGIDVETTFSAEFKMFMDQIEDAKKMIKTIDEGANSITKLMTLSHDVMTSSQSSSVSSNMNALIDRTNLVCTQCKNIITSLDQLKELGQSETENRMLTNSYNVVIKHFKNAMKRYQDAQDEFKKAISDRAKSQIKLIYPNMKDDEVDKIVEDTRGFQTVEQIAQSNFLENVSLRDAVSNIQGKYNDILALEQSMEQLKQMMVELAGVVSYQGELIDQIEHNTLKAVDYTGRVNQQLLKAKENKRKGGKLLTWFTIIVIIVGVSIMIPILLKIT</sequence>
<dbReference type="eggNOG" id="KOG0810">
    <property type="taxonomic scope" value="Eukaryota"/>
</dbReference>
<dbReference type="OrthoDB" id="10255013at2759"/>
<dbReference type="SUPFAM" id="SSF47661">
    <property type="entry name" value="t-snare proteins"/>
    <property type="match status" value="1"/>
</dbReference>
<dbReference type="Pfam" id="PF05739">
    <property type="entry name" value="SNARE"/>
    <property type="match status" value="1"/>
</dbReference>
<evidence type="ECO:0000256" key="2">
    <source>
        <dbReference type="ARBA" id="ARBA00009063"/>
    </source>
</evidence>
<reference evidence="9" key="2">
    <citation type="submission" date="2018-07" db="EMBL/GenBank/DDBJ databases">
        <authorList>
            <person name="Quirk P.G."/>
            <person name="Krulwich T.A."/>
        </authorList>
    </citation>
    <scope>NUCLEOTIDE SEQUENCE</scope>
    <source>
        <strain evidence="9">Anand</strain>
    </source>
</reference>
<dbReference type="GO" id="GO:0005484">
    <property type="term" value="F:SNAP receptor activity"/>
    <property type="evidence" value="ECO:0007669"/>
    <property type="project" value="TreeGrafter"/>
</dbReference>
<evidence type="ECO:0000256" key="4">
    <source>
        <dbReference type="ARBA" id="ARBA00022989"/>
    </source>
</evidence>
<dbReference type="GO" id="GO:0000149">
    <property type="term" value="F:SNARE binding"/>
    <property type="evidence" value="ECO:0007669"/>
    <property type="project" value="TreeGrafter"/>
</dbReference>
<evidence type="ECO:0000259" key="7">
    <source>
        <dbReference type="PROSITE" id="PS50192"/>
    </source>
</evidence>
<dbReference type="EMBL" id="UIVT01000002">
    <property type="protein sequence ID" value="SVP91812.1"/>
    <property type="molecule type" value="Genomic_DNA"/>
</dbReference>
<evidence type="ECO:0000256" key="5">
    <source>
        <dbReference type="ARBA" id="ARBA00023136"/>
    </source>
</evidence>
<dbReference type="InterPro" id="IPR010989">
    <property type="entry name" value="SNARE"/>
</dbReference>
<dbReference type="OMA" id="RWICFIL"/>
<dbReference type="GO" id="GO:0031201">
    <property type="term" value="C:SNARE complex"/>
    <property type="evidence" value="ECO:0007669"/>
    <property type="project" value="TreeGrafter"/>
</dbReference>
<dbReference type="PANTHER" id="PTHR19957:SF307">
    <property type="entry name" value="PROTEIN SSO1-RELATED"/>
    <property type="match status" value="1"/>
</dbReference>
<dbReference type="InterPro" id="IPR000727">
    <property type="entry name" value="T_SNARE_dom"/>
</dbReference>
<dbReference type="AlphaFoldDB" id="Q4UDT3"/>
<accession>Q4UDT3</accession>
<name>Q4UDT3_THEAN</name>
<reference evidence="8 11" key="1">
    <citation type="journal article" date="2005" name="Science">
        <title>Genome of the host-cell transforming parasite Theileria annulata compared with T. parva.</title>
        <authorList>
            <person name="Pain A."/>
            <person name="Renauld H."/>
            <person name="Berriman M."/>
            <person name="Murphy L."/>
            <person name="Yeats C.A."/>
            <person name="Weir W."/>
            <person name="Kerhornou A."/>
            <person name="Aslett M."/>
            <person name="Bishop R."/>
            <person name="Bouchier C."/>
            <person name="Cochet M."/>
            <person name="Coulson R.M.R."/>
            <person name="Cronin A."/>
            <person name="de Villiers E.P."/>
            <person name="Fraser A."/>
            <person name="Fosker N."/>
            <person name="Gardner M."/>
            <person name="Goble A."/>
            <person name="Griffiths-Jones S."/>
            <person name="Harris D.E."/>
            <person name="Katzer F."/>
            <person name="Larke N."/>
            <person name="Lord A."/>
            <person name="Maser P."/>
            <person name="McKellar S."/>
            <person name="Mooney P."/>
            <person name="Morton F."/>
            <person name="Nene V."/>
            <person name="O'Neil S."/>
            <person name="Price C."/>
            <person name="Quail M.A."/>
            <person name="Rabbinowitsch E."/>
            <person name="Rawlings N.D."/>
            <person name="Rutter S."/>
            <person name="Saunders D."/>
            <person name="Seeger K."/>
            <person name="Shah T."/>
            <person name="Squares R."/>
            <person name="Squares S."/>
            <person name="Tivey A."/>
            <person name="Walker A.R."/>
            <person name="Woodward J."/>
            <person name="Dobbelaere D.A.E."/>
            <person name="Langsley G."/>
            <person name="Rajandream M.A."/>
            <person name="McKeever D."/>
            <person name="Shiels B."/>
            <person name="Tait A."/>
            <person name="Barrell B.G."/>
            <person name="Hall N."/>
        </authorList>
    </citation>
    <scope>NUCLEOTIDE SEQUENCE [LARGE SCALE GENOMIC DNA]</scope>
    <source>
        <strain evidence="11">Ankara</strain>
        <strain evidence="8">Ankara isolate clone C9</strain>
    </source>
</reference>
<keyword evidence="3 6" id="KW-0812">Transmembrane</keyword>
<dbReference type="SMART" id="SM00397">
    <property type="entry name" value="t_SNARE"/>
    <property type="match status" value="1"/>
</dbReference>
<dbReference type="Gene3D" id="1.20.58.70">
    <property type="match status" value="1"/>
</dbReference>
<dbReference type="CDD" id="cd15848">
    <property type="entry name" value="SNARE_syntaxin1-like"/>
    <property type="match status" value="1"/>
</dbReference>
<organism evidence="8 11">
    <name type="scientific">Theileria annulata</name>
    <dbReference type="NCBI Taxonomy" id="5874"/>
    <lineage>
        <taxon>Eukaryota</taxon>
        <taxon>Sar</taxon>
        <taxon>Alveolata</taxon>
        <taxon>Apicomplexa</taxon>
        <taxon>Aconoidasida</taxon>
        <taxon>Piroplasmida</taxon>
        <taxon>Theileriidae</taxon>
        <taxon>Theileria</taxon>
    </lineage>
</organism>
<dbReference type="InterPro" id="IPR045242">
    <property type="entry name" value="Syntaxin"/>
</dbReference>
<dbReference type="Pfam" id="PF00804">
    <property type="entry name" value="Syntaxin"/>
    <property type="match status" value="1"/>
</dbReference>
<evidence type="ECO:0000313" key="9">
    <source>
        <dbReference type="EMBL" id="SVP91812.1"/>
    </source>
</evidence>
<dbReference type="KEGG" id="tan:TA12025"/>
<evidence type="ECO:0000313" key="10">
    <source>
        <dbReference type="EMBL" id="SVP92077.1"/>
    </source>
</evidence>
<gene>
    <name evidence="8" type="ORF">TA12025</name>
    <name evidence="9" type="ORF">TAT_000194400</name>
    <name evidence="10" type="ORF">TAV_000194700</name>
</gene>
<evidence type="ECO:0000256" key="3">
    <source>
        <dbReference type="ARBA" id="ARBA00022692"/>
    </source>
</evidence>
<dbReference type="VEuPathDB" id="PiroplasmaDB:TA12025"/>
<dbReference type="GO" id="GO:0006906">
    <property type="term" value="P:vesicle fusion"/>
    <property type="evidence" value="ECO:0007669"/>
    <property type="project" value="TreeGrafter"/>
</dbReference>
<feature type="transmembrane region" description="Helical" evidence="6">
    <location>
        <begin position="288"/>
        <end position="309"/>
    </location>
</feature>
<evidence type="ECO:0000313" key="8">
    <source>
        <dbReference type="EMBL" id="CAI74756.1"/>
    </source>
</evidence>
<dbReference type="GO" id="GO:0005886">
    <property type="term" value="C:plasma membrane"/>
    <property type="evidence" value="ECO:0007669"/>
    <property type="project" value="TreeGrafter"/>
</dbReference>
<dbReference type="GO" id="GO:0006886">
    <property type="term" value="P:intracellular protein transport"/>
    <property type="evidence" value="ECO:0007669"/>
    <property type="project" value="TreeGrafter"/>
</dbReference>
<evidence type="ECO:0000256" key="6">
    <source>
        <dbReference type="SAM" id="Phobius"/>
    </source>
</evidence>
<dbReference type="GO" id="GO:0012505">
    <property type="term" value="C:endomembrane system"/>
    <property type="evidence" value="ECO:0007669"/>
    <property type="project" value="TreeGrafter"/>
</dbReference>
<feature type="domain" description="T-SNARE coiled-coil homology" evidence="7">
    <location>
        <begin position="216"/>
        <end position="278"/>
    </location>
</feature>
<protein>
    <submittedName>
        <fullName evidence="8">Syntaxin-like, putative</fullName>
    </submittedName>
</protein>
<keyword evidence="4 6" id="KW-1133">Transmembrane helix</keyword>
<keyword evidence="5 6" id="KW-0472">Membrane</keyword>
<dbReference type="STRING" id="5874.Q4UDT3"/>
<dbReference type="PANTHER" id="PTHR19957">
    <property type="entry name" value="SYNTAXIN"/>
    <property type="match status" value="1"/>
</dbReference>
<dbReference type="GO" id="GO:0048278">
    <property type="term" value="P:vesicle docking"/>
    <property type="evidence" value="ECO:0007669"/>
    <property type="project" value="TreeGrafter"/>
</dbReference>
<evidence type="ECO:0000313" key="11">
    <source>
        <dbReference type="Proteomes" id="UP000001950"/>
    </source>
</evidence>
<evidence type="ECO:0000256" key="1">
    <source>
        <dbReference type="ARBA" id="ARBA00004211"/>
    </source>
</evidence>
<dbReference type="RefSeq" id="XP_952488.1">
    <property type="nucleotide sequence ID" value="XM_947395.1"/>
</dbReference>
<dbReference type="Proteomes" id="UP000001950">
    <property type="component" value="Chromosome 2"/>
</dbReference>
<dbReference type="EMBL" id="UIVS01000002">
    <property type="protein sequence ID" value="SVP92077.1"/>
    <property type="molecule type" value="Genomic_DNA"/>
</dbReference>
<dbReference type="Gene3D" id="1.20.5.110">
    <property type="match status" value="1"/>
</dbReference>